<evidence type="ECO:0000256" key="1">
    <source>
        <dbReference type="ARBA" id="ARBA00004196"/>
    </source>
</evidence>
<evidence type="ECO:0000256" key="2">
    <source>
        <dbReference type="ARBA" id="ARBA00022748"/>
    </source>
</evidence>
<reference evidence="6 7" key="1">
    <citation type="submission" date="2023-09" db="EMBL/GenBank/DDBJ databases">
        <title>Thalassobella suaedae gen. nov., sp. nov., a marine bacterium of the family Flavobacteriaceae isolated from a halophyte Suaeda japonica.</title>
        <authorList>
            <person name="Lee S.Y."/>
            <person name="Hwang C.Y."/>
        </authorList>
    </citation>
    <scope>NUCLEOTIDE SEQUENCE [LARGE SCALE GENOMIC DNA]</scope>
    <source>
        <strain evidence="6 7">HL-DH14</strain>
    </source>
</reference>
<dbReference type="PROSITE" id="PS51352">
    <property type="entry name" value="THIOREDOXIN_2"/>
    <property type="match status" value="1"/>
</dbReference>
<evidence type="ECO:0000313" key="7">
    <source>
        <dbReference type="Proteomes" id="UP001302806"/>
    </source>
</evidence>
<dbReference type="InterPro" id="IPR025380">
    <property type="entry name" value="DUF4369"/>
</dbReference>
<dbReference type="PANTHER" id="PTHR42852">
    <property type="entry name" value="THIOL:DISULFIDE INTERCHANGE PROTEIN DSBE"/>
    <property type="match status" value="1"/>
</dbReference>
<keyword evidence="2" id="KW-0201">Cytochrome c-type biogenesis</keyword>
<dbReference type="InterPro" id="IPR013766">
    <property type="entry name" value="Thioredoxin_domain"/>
</dbReference>
<dbReference type="Pfam" id="PF14289">
    <property type="entry name" value="DUF4369"/>
    <property type="match status" value="1"/>
</dbReference>
<evidence type="ECO:0000259" key="5">
    <source>
        <dbReference type="PROSITE" id="PS51352"/>
    </source>
</evidence>
<dbReference type="PANTHER" id="PTHR42852:SF6">
    <property type="entry name" value="THIOL:DISULFIDE INTERCHANGE PROTEIN DSBE"/>
    <property type="match status" value="1"/>
</dbReference>
<evidence type="ECO:0000256" key="4">
    <source>
        <dbReference type="ARBA" id="ARBA00023284"/>
    </source>
</evidence>
<sequence length="436" mass="50345">MKNTISILTLLLLISCNLKQKTSCDLNGKTNNIKEGTKLYLVNPFNNKRVDSSVVKNNSFLFEIVLENSPSLYVLQNKSEYKYLWLENNSMTFDASNTDFNDAKITGSKTQDIYQKLNETKNSLSEKEKLEVDIEFIEKNPDSNISIVLLWLNMYSLGKEKTAEFFKILSLNNKSSELGKVVSDYIKLNKNVKIGDHFIDFKMNDIYGNSKKLSTFKGKTILLEFWASWCGPCRQENPNLLKTYEEFNTKGFEIFAVSLDNNKNNWIKAIKEDKLKWEHFSDLKGNSNTAALTYGVHSVPNNFLIDENGIIIAQNLRGNELNNKLTEIFNSDRFNSLDIICSQFFKTLNTSNFEEIKTFFSASILEQLTDNVLQSIITKINYPQELKLVDSKVVLGKNNTSNLKLRYKHLKESLYYINIVFNKENKIETLYFENIK</sequence>
<dbReference type="Proteomes" id="UP001302806">
    <property type="component" value="Chromosome"/>
</dbReference>
<accession>A0ABY9XYD7</accession>
<dbReference type="InterPro" id="IPR000866">
    <property type="entry name" value="AhpC/TSA"/>
</dbReference>
<proteinExistence type="predicted"/>
<dbReference type="InterPro" id="IPR017937">
    <property type="entry name" value="Thioredoxin_CS"/>
</dbReference>
<dbReference type="PROSITE" id="PS51257">
    <property type="entry name" value="PROKAR_LIPOPROTEIN"/>
    <property type="match status" value="1"/>
</dbReference>
<evidence type="ECO:0000313" key="6">
    <source>
        <dbReference type="EMBL" id="WNH10863.1"/>
    </source>
</evidence>
<organism evidence="6 7">
    <name type="scientific">Thalassobellus suaedae</name>
    <dbReference type="NCBI Taxonomy" id="3074124"/>
    <lineage>
        <taxon>Bacteria</taxon>
        <taxon>Pseudomonadati</taxon>
        <taxon>Bacteroidota</taxon>
        <taxon>Flavobacteriia</taxon>
        <taxon>Flavobacteriales</taxon>
        <taxon>Flavobacteriaceae</taxon>
        <taxon>Thalassobellus</taxon>
    </lineage>
</organism>
<dbReference type="Pfam" id="PF00578">
    <property type="entry name" value="AhpC-TSA"/>
    <property type="match status" value="1"/>
</dbReference>
<dbReference type="EMBL" id="CP134537">
    <property type="protein sequence ID" value="WNH10863.1"/>
    <property type="molecule type" value="Genomic_DNA"/>
</dbReference>
<keyword evidence="3" id="KW-1015">Disulfide bond</keyword>
<dbReference type="SUPFAM" id="SSF52833">
    <property type="entry name" value="Thioredoxin-like"/>
    <property type="match status" value="1"/>
</dbReference>
<dbReference type="PROSITE" id="PS00194">
    <property type="entry name" value="THIOREDOXIN_1"/>
    <property type="match status" value="1"/>
</dbReference>
<feature type="domain" description="Thioredoxin" evidence="5">
    <location>
        <begin position="192"/>
        <end position="334"/>
    </location>
</feature>
<gene>
    <name evidence="6" type="ORF">RHP51_09610</name>
</gene>
<dbReference type="Gene3D" id="3.40.30.10">
    <property type="entry name" value="Glutaredoxin"/>
    <property type="match status" value="1"/>
</dbReference>
<name>A0ABY9XYD7_9FLAO</name>
<protein>
    <submittedName>
        <fullName evidence="6">TlpA disulfide reductase family protein</fullName>
    </submittedName>
</protein>
<evidence type="ECO:0000256" key="3">
    <source>
        <dbReference type="ARBA" id="ARBA00023157"/>
    </source>
</evidence>
<dbReference type="CDD" id="cd02966">
    <property type="entry name" value="TlpA_like_family"/>
    <property type="match status" value="1"/>
</dbReference>
<comment type="subcellular location">
    <subcellularLocation>
        <location evidence="1">Cell envelope</location>
    </subcellularLocation>
</comment>
<dbReference type="RefSeq" id="WP_415867084.1">
    <property type="nucleotide sequence ID" value="NZ_CP134537.1"/>
</dbReference>
<dbReference type="InterPro" id="IPR036249">
    <property type="entry name" value="Thioredoxin-like_sf"/>
</dbReference>
<keyword evidence="4" id="KW-0676">Redox-active center</keyword>
<dbReference type="InterPro" id="IPR050553">
    <property type="entry name" value="Thioredoxin_ResA/DsbE_sf"/>
</dbReference>